<dbReference type="InterPro" id="IPR012338">
    <property type="entry name" value="Beta-lactam/transpept-like"/>
</dbReference>
<dbReference type="InterPro" id="IPR045155">
    <property type="entry name" value="Beta-lactam_cat"/>
</dbReference>
<sequence>MGGNILAIFLSRTHGENNYRRKASGTRANRRNIKSKVAQTQTNKRLIRKTNAPYTSITQENIVTQAKEQQNLVNIIFNNVFRLTIFGVGIGTIFGSVLANTDLTKPLFPKIDIPFVDKVAQNTSVNQETNSSQESKPLAYTPEVSSNPEELKFSEELTALRGKFDTLRAKYPQLEPGAFFVDLDNGAYVNYNGIAPFPAASTIKIPVLVAFLQDIDEGKIYLDEKLTMTEANRVPHSGNMQYQPLGTQFTALYTATEMIINSDNTATEMIIERLGGKDELNKRFQEWGLENTVIRNLLPDLEGTNTTSPRDLGILLAKVNQGDLLSVRSRDRLLEIMRRTKTQTLLPQGLENNAIIAHKTGDIGTVLGDAGIIDMPTGKRYIGAVLVKRPHNDYSARTLIQEISRTAYQHFKWYLARPPISSNETSQ</sequence>
<dbReference type="EMBL" id="WMIA01000002">
    <property type="protein sequence ID" value="MTF37748.1"/>
    <property type="molecule type" value="Genomic_DNA"/>
</dbReference>
<evidence type="ECO:0000313" key="4">
    <source>
        <dbReference type="Proteomes" id="UP000437131"/>
    </source>
</evidence>
<dbReference type="RefSeq" id="WP_155082612.1">
    <property type="nucleotide sequence ID" value="NZ_WMIA01000002.1"/>
</dbReference>
<dbReference type="InterPro" id="IPR000871">
    <property type="entry name" value="Beta-lactam_class-A"/>
</dbReference>
<accession>A0A844GSJ1</accession>
<dbReference type="GO" id="GO:0030655">
    <property type="term" value="P:beta-lactam antibiotic catabolic process"/>
    <property type="evidence" value="ECO:0007669"/>
    <property type="project" value="InterPro"/>
</dbReference>
<dbReference type="Pfam" id="PF13354">
    <property type="entry name" value="Beta-lactamase2"/>
    <property type="match status" value="1"/>
</dbReference>
<dbReference type="Gene3D" id="3.40.710.10">
    <property type="entry name" value="DD-peptidase/beta-lactamase superfamily"/>
    <property type="match status" value="1"/>
</dbReference>
<evidence type="ECO:0000313" key="3">
    <source>
        <dbReference type="EMBL" id="MTF37748.1"/>
    </source>
</evidence>
<dbReference type="GO" id="GO:0008800">
    <property type="term" value="F:beta-lactamase activity"/>
    <property type="evidence" value="ECO:0007669"/>
    <property type="project" value="InterPro"/>
</dbReference>
<feature type="domain" description="Beta-lactamase class A catalytic" evidence="2">
    <location>
        <begin position="178"/>
        <end position="387"/>
    </location>
</feature>
<organism evidence="3 4">
    <name type="scientific">Cyanobacterium aponinum 0216</name>
    <dbReference type="NCBI Taxonomy" id="2676140"/>
    <lineage>
        <taxon>Bacteria</taxon>
        <taxon>Bacillati</taxon>
        <taxon>Cyanobacteriota</taxon>
        <taxon>Cyanophyceae</taxon>
        <taxon>Oscillatoriophycideae</taxon>
        <taxon>Chroococcales</taxon>
        <taxon>Geminocystaceae</taxon>
        <taxon>Cyanobacterium</taxon>
    </lineage>
</organism>
<feature type="region of interest" description="Disordered" evidence="1">
    <location>
        <begin position="124"/>
        <end position="145"/>
    </location>
</feature>
<evidence type="ECO:0000256" key="1">
    <source>
        <dbReference type="SAM" id="MobiDB-lite"/>
    </source>
</evidence>
<gene>
    <name evidence="3" type="ORF">GGC33_02230</name>
</gene>
<protein>
    <submittedName>
        <fullName evidence="3">Serine hydrolase</fullName>
    </submittedName>
</protein>
<proteinExistence type="predicted"/>
<comment type="caution">
    <text evidence="3">The sequence shown here is derived from an EMBL/GenBank/DDBJ whole genome shotgun (WGS) entry which is preliminary data.</text>
</comment>
<evidence type="ECO:0000259" key="2">
    <source>
        <dbReference type="Pfam" id="PF13354"/>
    </source>
</evidence>
<dbReference type="SUPFAM" id="SSF56601">
    <property type="entry name" value="beta-lactamase/transpeptidase-like"/>
    <property type="match status" value="1"/>
</dbReference>
<dbReference type="PANTHER" id="PTHR35333:SF4">
    <property type="entry name" value="SLR0121 PROTEIN"/>
    <property type="match status" value="1"/>
</dbReference>
<feature type="compositionally biased region" description="Polar residues" evidence="1">
    <location>
        <begin position="124"/>
        <end position="135"/>
    </location>
</feature>
<dbReference type="GO" id="GO:0046677">
    <property type="term" value="P:response to antibiotic"/>
    <property type="evidence" value="ECO:0007669"/>
    <property type="project" value="InterPro"/>
</dbReference>
<dbReference type="PANTHER" id="PTHR35333">
    <property type="entry name" value="BETA-LACTAMASE"/>
    <property type="match status" value="1"/>
</dbReference>
<reference evidence="3 4" key="1">
    <citation type="submission" date="2019-11" db="EMBL/GenBank/DDBJ databases">
        <title>Isolation of a new High Light Tolerant Cyanobacteria.</title>
        <authorList>
            <person name="Dobson Z."/>
            <person name="Vaughn N."/>
            <person name="Vaughn M."/>
            <person name="Fromme P."/>
            <person name="Mazor Y."/>
        </authorList>
    </citation>
    <scope>NUCLEOTIDE SEQUENCE [LARGE SCALE GENOMIC DNA]</scope>
    <source>
        <strain evidence="3 4">0216</strain>
    </source>
</reference>
<dbReference type="AlphaFoldDB" id="A0A844GSJ1"/>
<keyword evidence="3" id="KW-0378">Hydrolase</keyword>
<name>A0A844GSJ1_9CHRO</name>
<dbReference type="Proteomes" id="UP000437131">
    <property type="component" value="Unassembled WGS sequence"/>
</dbReference>